<evidence type="ECO:0000313" key="6">
    <source>
        <dbReference type="Proteomes" id="UP000524535"/>
    </source>
</evidence>
<protein>
    <submittedName>
        <fullName evidence="2">Uncharacterized protein YraI</fullName>
    </submittedName>
</protein>
<dbReference type="Pfam" id="PF08239">
    <property type="entry name" value="SH3_3"/>
    <property type="match status" value="1"/>
</dbReference>
<accession>A0A7W6WR10</accession>
<dbReference type="Proteomes" id="UP000520770">
    <property type="component" value="Unassembled WGS sequence"/>
</dbReference>
<sequence length="245" mass="24885">MSAIYLSHDIRAAEALQSMPAMRKAASLAILALLVLFSCGGLNKASAAINGVAVTSVNLRAGPSTRYPVVMVMPQSASLAVYGCTGDRSWCDVSGSGARGWVAASYIQVLYNGRPTVLTASIAPVVGIATVAFSVAYWDAHYHSQPWYGHWDRYYIGGGSRSVVAGCGDHGCGAATVTRGPYGGARAAAGGCHDGNCGGAAVTRGPNGGGRAAVGGCGPEKCGGVSVTRGPLGNTRIRHGSIDRP</sequence>
<evidence type="ECO:0000313" key="5">
    <source>
        <dbReference type="Proteomes" id="UP000520770"/>
    </source>
</evidence>
<dbReference type="InterPro" id="IPR003646">
    <property type="entry name" value="SH3-like_bac-type"/>
</dbReference>
<dbReference type="RefSeq" id="WP_183826141.1">
    <property type="nucleotide sequence ID" value="NZ_JACIGW010000004.1"/>
</dbReference>
<organism evidence="2 5">
    <name type="scientific">Aliirhizobium cellulosilyticum</name>
    <dbReference type="NCBI Taxonomy" id="393664"/>
    <lineage>
        <taxon>Bacteria</taxon>
        <taxon>Pseudomonadati</taxon>
        <taxon>Pseudomonadota</taxon>
        <taxon>Alphaproteobacteria</taxon>
        <taxon>Hyphomicrobiales</taxon>
        <taxon>Rhizobiaceae</taxon>
        <taxon>Aliirhizobium</taxon>
    </lineage>
</organism>
<name>A0A7W6WR10_9HYPH</name>
<dbReference type="EMBL" id="JACIHM010000005">
    <property type="protein sequence ID" value="MBB4447916.1"/>
    <property type="molecule type" value="Genomic_DNA"/>
</dbReference>
<evidence type="ECO:0000313" key="3">
    <source>
        <dbReference type="EMBL" id="MBB4413146.1"/>
    </source>
</evidence>
<dbReference type="EMBL" id="JACIGW010000004">
    <property type="protein sequence ID" value="MBB4349967.1"/>
    <property type="molecule type" value="Genomic_DNA"/>
</dbReference>
<dbReference type="EMBL" id="JACIGY010000005">
    <property type="protein sequence ID" value="MBB4413146.1"/>
    <property type="molecule type" value="Genomic_DNA"/>
</dbReference>
<dbReference type="Gene3D" id="2.30.30.40">
    <property type="entry name" value="SH3 Domains"/>
    <property type="match status" value="1"/>
</dbReference>
<feature type="domain" description="SH3b" evidence="1">
    <location>
        <begin position="44"/>
        <end position="111"/>
    </location>
</feature>
<dbReference type="Proteomes" id="UP000576087">
    <property type="component" value="Unassembled WGS sequence"/>
</dbReference>
<evidence type="ECO:0000259" key="1">
    <source>
        <dbReference type="PROSITE" id="PS51781"/>
    </source>
</evidence>
<proteinExistence type="predicted"/>
<comment type="caution">
    <text evidence="2">The sequence shown here is derived from an EMBL/GenBank/DDBJ whole genome shotgun (WGS) entry which is preliminary data.</text>
</comment>
<evidence type="ECO:0000313" key="2">
    <source>
        <dbReference type="EMBL" id="MBB4349967.1"/>
    </source>
</evidence>
<reference evidence="5 6" key="1">
    <citation type="submission" date="2020-08" db="EMBL/GenBank/DDBJ databases">
        <title>Genomic Encyclopedia of Type Strains, Phase IV (KMG-V): Genome sequencing to study the core and pangenomes of soil and plant-associated prokaryotes.</title>
        <authorList>
            <person name="Whitman W."/>
        </authorList>
    </citation>
    <scope>NUCLEOTIDE SEQUENCE [LARGE SCALE GENOMIC DNA]</scope>
    <source>
        <strain evidence="3 6">SEMIA 444</strain>
        <strain evidence="2 5">SEMIA 448</strain>
        <strain evidence="4 7">SEMIA 452</strain>
    </source>
</reference>
<dbReference type="AlphaFoldDB" id="A0A7W6WR10"/>
<evidence type="ECO:0000313" key="4">
    <source>
        <dbReference type="EMBL" id="MBB4447916.1"/>
    </source>
</evidence>
<dbReference type="PROSITE" id="PS51781">
    <property type="entry name" value="SH3B"/>
    <property type="match status" value="1"/>
</dbReference>
<dbReference type="Proteomes" id="UP000524535">
    <property type="component" value="Unassembled WGS sequence"/>
</dbReference>
<gene>
    <name evidence="3" type="ORF">GGE31_003672</name>
    <name evidence="2" type="ORF">GGE33_003730</name>
    <name evidence="4" type="ORF">GGE35_003751</name>
</gene>
<evidence type="ECO:0000313" key="7">
    <source>
        <dbReference type="Proteomes" id="UP000576087"/>
    </source>
</evidence>
<keyword evidence="6" id="KW-1185">Reference proteome</keyword>